<dbReference type="OrthoDB" id="9769319at2"/>
<proteinExistence type="inferred from homology"/>
<name>A0A2V1GPX7_9GAMM</name>
<feature type="signal peptide" evidence="7">
    <location>
        <begin position="1"/>
        <end position="22"/>
    </location>
</feature>
<dbReference type="Pfam" id="PF13416">
    <property type="entry name" value="SBP_bac_8"/>
    <property type="match status" value="1"/>
</dbReference>
<evidence type="ECO:0000256" key="3">
    <source>
        <dbReference type="ARBA" id="ARBA00022729"/>
    </source>
</evidence>
<reference evidence="8 9" key="1">
    <citation type="submission" date="2018-04" db="EMBL/GenBank/DDBJ databases">
        <title>Thalassorhabdus spongiae gen. nov., sp. nov., isolated from a marine sponge in South-West Iceland.</title>
        <authorList>
            <person name="Knobloch S."/>
            <person name="Daussin A."/>
            <person name="Johannsson R."/>
            <person name="Marteinsson V.T."/>
        </authorList>
    </citation>
    <scope>NUCLEOTIDE SEQUENCE [LARGE SCALE GENOMIC DNA]</scope>
    <source>
        <strain evidence="8 9">Hp12</strain>
    </source>
</reference>
<dbReference type="Gene3D" id="3.40.190.10">
    <property type="entry name" value="Periplasmic binding protein-like II"/>
    <property type="match status" value="2"/>
</dbReference>
<feature type="binding site" evidence="6">
    <location>
        <position position="33"/>
    </location>
    <ligand>
        <name>spermidine</name>
        <dbReference type="ChEBI" id="CHEBI:57834"/>
    </ligand>
</feature>
<evidence type="ECO:0000256" key="2">
    <source>
        <dbReference type="ARBA" id="ARBA00022448"/>
    </source>
</evidence>
<keyword evidence="3 7" id="KW-0732">Signal</keyword>
<evidence type="ECO:0000313" key="8">
    <source>
        <dbReference type="EMBL" id="PVZ62945.1"/>
    </source>
</evidence>
<dbReference type="GO" id="GO:0019808">
    <property type="term" value="F:polyamine binding"/>
    <property type="evidence" value="ECO:0007669"/>
    <property type="project" value="InterPro"/>
</dbReference>
<comment type="similarity">
    <text evidence="5">Belongs to the bacterial solute-binding protein PotD/PotF family.</text>
</comment>
<dbReference type="GO" id="GO:0015846">
    <property type="term" value="P:polyamine transport"/>
    <property type="evidence" value="ECO:0007669"/>
    <property type="project" value="InterPro"/>
</dbReference>
<evidence type="ECO:0000256" key="1">
    <source>
        <dbReference type="ARBA" id="ARBA00004418"/>
    </source>
</evidence>
<dbReference type="GO" id="GO:0042597">
    <property type="term" value="C:periplasmic space"/>
    <property type="evidence" value="ECO:0007669"/>
    <property type="project" value="UniProtKB-SubCell"/>
</dbReference>
<dbReference type="InterPro" id="IPR006059">
    <property type="entry name" value="SBP"/>
</dbReference>
<comment type="function">
    <text evidence="5">Required for the activity of the bacterial periplasmic transport system of putrescine.</text>
</comment>
<feature type="binding site" evidence="6">
    <location>
        <position position="83"/>
    </location>
    <ligand>
        <name>spermidine</name>
        <dbReference type="ChEBI" id="CHEBI:57834"/>
    </ligand>
</feature>
<keyword evidence="4 5" id="KW-0574">Periplasm</keyword>
<gene>
    <name evidence="8" type="primary">potD</name>
    <name evidence="8" type="ORF">DC094_21495</name>
</gene>
<accession>A0A2V1GPX7</accession>
<evidence type="ECO:0000256" key="7">
    <source>
        <dbReference type="SAM" id="SignalP"/>
    </source>
</evidence>
<dbReference type="AlphaFoldDB" id="A0A2V1GPX7"/>
<comment type="subcellular location">
    <subcellularLocation>
        <location evidence="1 5">Periplasm</location>
    </subcellularLocation>
</comment>
<dbReference type="InterPro" id="IPR001188">
    <property type="entry name" value="Sperm_putr-bd"/>
</dbReference>
<keyword evidence="9" id="KW-1185">Reference proteome</keyword>
<comment type="caution">
    <text evidence="8">The sequence shown here is derived from an EMBL/GenBank/DDBJ whole genome shotgun (WGS) entry which is preliminary data.</text>
</comment>
<dbReference type="SUPFAM" id="SSF53850">
    <property type="entry name" value="Periplasmic binding protein-like II"/>
    <property type="match status" value="1"/>
</dbReference>
<feature type="binding site" evidence="6">
    <location>
        <position position="325"/>
    </location>
    <ligand>
        <name>spermidine</name>
        <dbReference type="ChEBI" id="CHEBI:57834"/>
    </ligand>
</feature>
<protein>
    <recommendedName>
        <fullName evidence="5">Putrescine-binding periplasmic protein</fullName>
    </recommendedName>
</protein>
<organism evidence="8 9">
    <name type="scientific">Pelagibaculum spongiae</name>
    <dbReference type="NCBI Taxonomy" id="2080658"/>
    <lineage>
        <taxon>Bacteria</taxon>
        <taxon>Pseudomonadati</taxon>
        <taxon>Pseudomonadota</taxon>
        <taxon>Gammaproteobacteria</taxon>
        <taxon>Oceanospirillales</taxon>
        <taxon>Pelagibaculum</taxon>
    </lineage>
</organism>
<dbReference type="PANTHER" id="PTHR30222:SF17">
    <property type="entry name" value="SPERMIDINE_PUTRESCINE-BINDING PERIPLASMIC PROTEIN"/>
    <property type="match status" value="1"/>
</dbReference>
<evidence type="ECO:0000313" key="9">
    <source>
        <dbReference type="Proteomes" id="UP000244906"/>
    </source>
</evidence>
<dbReference type="Proteomes" id="UP000244906">
    <property type="component" value="Unassembled WGS sequence"/>
</dbReference>
<evidence type="ECO:0000256" key="4">
    <source>
        <dbReference type="ARBA" id="ARBA00022764"/>
    </source>
</evidence>
<dbReference type="PIRSF" id="PIRSF019574">
    <property type="entry name" value="Periplasmic_polyamine_BP"/>
    <property type="match status" value="1"/>
</dbReference>
<feature type="binding site" evidence="6">
    <location>
        <begin position="166"/>
        <end position="169"/>
    </location>
    <ligand>
        <name>spermidine</name>
        <dbReference type="ChEBI" id="CHEBI:57834"/>
    </ligand>
</feature>
<dbReference type="PRINTS" id="PR00909">
    <property type="entry name" value="SPERMDNBNDNG"/>
</dbReference>
<dbReference type="RefSeq" id="WP_116689182.1">
    <property type="nucleotide sequence ID" value="NZ_CAWNYD010000017.1"/>
</dbReference>
<dbReference type="PANTHER" id="PTHR30222">
    <property type="entry name" value="SPERMIDINE/PUTRESCINE-BINDING PERIPLASMIC PROTEIN"/>
    <property type="match status" value="1"/>
</dbReference>
<feature type="chain" id="PRO_5015835866" description="Putrescine-binding periplasmic protein" evidence="7">
    <location>
        <begin position="23"/>
        <end position="346"/>
    </location>
</feature>
<dbReference type="EMBL" id="QDDL01000017">
    <property type="protein sequence ID" value="PVZ62945.1"/>
    <property type="molecule type" value="Genomic_DNA"/>
</dbReference>
<evidence type="ECO:0000256" key="5">
    <source>
        <dbReference type="PIRNR" id="PIRNR019574"/>
    </source>
</evidence>
<sequence>MKKFLCLIAGLITLGTSLVAQAQETVYFYNWSEYIPEEILSDFTKETGIKVVYTTYDSNESMYAKLKLLDKKNSYDLVVPSTYFLSKMASEKLLLPLDKSLLGNFKHLNTELLNRPFDPINQYSVPYLWGSTGLAVNNEELDGKTITSWQDLWRPEFKGQVLLHNDVREVFHMALSILGYSGNTQDPKQIEQAYQKLTELMPNVRAFNSDAPRIPYIEGEVNLGMIWNGESYIARNEGFPLQYIYPSEGVILWMDNLAIPANARNPKGAHQLIEFLLRPQVSKQIAEYVGYATPNTATMKLLAPEVANDPSIYPSPEILKAGEFQVDVGDAVSIYQKYWEQLKTGN</sequence>
<evidence type="ECO:0000256" key="6">
    <source>
        <dbReference type="PIRSR" id="PIRSR019574-1"/>
    </source>
</evidence>
<keyword evidence="2 5" id="KW-0813">Transport</keyword>